<evidence type="ECO:0000313" key="5">
    <source>
        <dbReference type="Proteomes" id="UP000034581"/>
    </source>
</evidence>
<dbReference type="CDD" id="cd16352">
    <property type="entry name" value="CheD"/>
    <property type="match status" value="1"/>
</dbReference>
<accession>A0A0G0BIJ8</accession>
<protein>
    <recommendedName>
        <fullName evidence="3">Probable chemoreceptor glutamine deamidase CheD</fullName>
        <ecNumber evidence="3">3.5.1.44</ecNumber>
    </recommendedName>
</protein>
<keyword evidence="2 3" id="KW-0378">Hydrolase</keyword>
<dbReference type="STRING" id="1618350.UR67_C0007G0014"/>
<dbReference type="AlphaFoldDB" id="A0A0G0BIJ8"/>
<name>A0A0G0BIJ8_UNCC3</name>
<comment type="similarity">
    <text evidence="3">Belongs to the CheD family.</text>
</comment>
<sequence length="159" mass="17315">MLNSNEILVDMASFSFGSSPQILLARGLGSCVAISFYNQKRKIGALCHAMLPDSHESTIQGSPMRFIDKIIAQVLANFELKQVKPNEIEAKIIGGSNMFPFLHEEVKIAPAMGERNVAMAKALLKEHGVVVIGQDVGGNYGRSVRFNLDTGIVTVEKKI</sequence>
<dbReference type="InterPro" id="IPR005659">
    <property type="entry name" value="Chemorcpt_Glu_NH3ase_CheD"/>
</dbReference>
<gene>
    <name evidence="3" type="primary">cheD</name>
    <name evidence="4" type="ORF">UR67_C0007G0014</name>
</gene>
<keyword evidence="1 3" id="KW-0145">Chemotaxis</keyword>
<dbReference type="InterPro" id="IPR011324">
    <property type="entry name" value="Cytotoxic_necrot_fac-like_cat"/>
</dbReference>
<dbReference type="Gene3D" id="3.30.1330.200">
    <property type="match status" value="1"/>
</dbReference>
<comment type="catalytic activity">
    <reaction evidence="3">
        <text>L-glutaminyl-[protein] + H2O = L-glutamyl-[protein] + NH4(+)</text>
        <dbReference type="Rhea" id="RHEA:16441"/>
        <dbReference type="Rhea" id="RHEA-COMP:10207"/>
        <dbReference type="Rhea" id="RHEA-COMP:10208"/>
        <dbReference type="ChEBI" id="CHEBI:15377"/>
        <dbReference type="ChEBI" id="CHEBI:28938"/>
        <dbReference type="ChEBI" id="CHEBI:29973"/>
        <dbReference type="ChEBI" id="CHEBI:30011"/>
        <dbReference type="EC" id="3.5.1.44"/>
    </reaction>
</comment>
<dbReference type="GO" id="GO:0050568">
    <property type="term" value="F:protein-glutamine glutaminase activity"/>
    <property type="evidence" value="ECO:0007669"/>
    <property type="project" value="UniProtKB-UniRule"/>
</dbReference>
<dbReference type="PANTHER" id="PTHR35147:SF1">
    <property type="entry name" value="CHEMORECEPTOR GLUTAMINE DEAMIDASE CHED-RELATED"/>
    <property type="match status" value="1"/>
</dbReference>
<comment type="caution">
    <text evidence="4">The sequence shown here is derived from an EMBL/GenBank/DDBJ whole genome shotgun (WGS) entry which is preliminary data.</text>
</comment>
<evidence type="ECO:0000256" key="2">
    <source>
        <dbReference type="ARBA" id="ARBA00022801"/>
    </source>
</evidence>
<dbReference type="Pfam" id="PF03975">
    <property type="entry name" value="CheD"/>
    <property type="match status" value="1"/>
</dbReference>
<dbReference type="SUPFAM" id="SSF64438">
    <property type="entry name" value="CNF1/YfiH-like putative cysteine hydrolases"/>
    <property type="match status" value="1"/>
</dbReference>
<comment type="function">
    <text evidence="3">Probably deamidates glutamine residues to glutamate on methyl-accepting chemotaxis receptors (MCPs), playing an important role in chemotaxis.</text>
</comment>
<evidence type="ECO:0000256" key="3">
    <source>
        <dbReference type="HAMAP-Rule" id="MF_01440"/>
    </source>
</evidence>
<dbReference type="InterPro" id="IPR038592">
    <property type="entry name" value="CheD-like_sf"/>
</dbReference>
<reference evidence="4 5" key="1">
    <citation type="journal article" date="2015" name="Nature">
        <title>rRNA introns, odd ribosomes, and small enigmatic genomes across a large radiation of phyla.</title>
        <authorList>
            <person name="Brown C.T."/>
            <person name="Hug L.A."/>
            <person name="Thomas B.C."/>
            <person name="Sharon I."/>
            <person name="Castelle C.J."/>
            <person name="Singh A."/>
            <person name="Wilkins M.J."/>
            <person name="Williams K.H."/>
            <person name="Banfield J.F."/>
        </authorList>
    </citation>
    <scope>NUCLEOTIDE SEQUENCE [LARGE SCALE GENOMIC DNA]</scope>
</reference>
<dbReference type="Proteomes" id="UP000034581">
    <property type="component" value="Unassembled WGS sequence"/>
</dbReference>
<evidence type="ECO:0000313" key="4">
    <source>
        <dbReference type="EMBL" id="KKP69309.1"/>
    </source>
</evidence>
<organism evidence="4 5">
    <name type="scientific">candidate division CPR3 bacterium GW2011_GWF2_35_18</name>
    <dbReference type="NCBI Taxonomy" id="1618350"/>
    <lineage>
        <taxon>Bacteria</taxon>
        <taxon>Bacteria division CPR3</taxon>
    </lineage>
</organism>
<dbReference type="EC" id="3.5.1.44" evidence="3"/>
<evidence type="ECO:0000256" key="1">
    <source>
        <dbReference type="ARBA" id="ARBA00022500"/>
    </source>
</evidence>
<dbReference type="EMBL" id="LBQB01000007">
    <property type="protein sequence ID" value="KKP69309.1"/>
    <property type="molecule type" value="Genomic_DNA"/>
</dbReference>
<keyword evidence="4" id="KW-0675">Receptor</keyword>
<proteinExistence type="inferred from homology"/>
<dbReference type="GO" id="GO:0006935">
    <property type="term" value="P:chemotaxis"/>
    <property type="evidence" value="ECO:0007669"/>
    <property type="project" value="UniProtKB-UniRule"/>
</dbReference>
<dbReference type="PANTHER" id="PTHR35147">
    <property type="entry name" value="CHEMORECEPTOR GLUTAMINE DEAMIDASE CHED-RELATED"/>
    <property type="match status" value="1"/>
</dbReference>
<dbReference type="HAMAP" id="MF_01440">
    <property type="entry name" value="CheD"/>
    <property type="match status" value="1"/>
</dbReference>